<keyword evidence="1" id="KW-1133">Transmembrane helix</keyword>
<dbReference type="EMBL" id="CP023247">
    <property type="protein sequence ID" value="ASZ49985.1"/>
    <property type="molecule type" value="Genomic_DNA"/>
</dbReference>
<evidence type="ECO:0000313" key="4">
    <source>
        <dbReference type="Proteomes" id="UP000191946"/>
    </source>
</evidence>
<gene>
    <name evidence="3" type="ORF">AKG60_12010</name>
    <name evidence="2" type="ORF">YA91_05100</name>
</gene>
<keyword evidence="1" id="KW-0812">Transmembrane</keyword>
<evidence type="ECO:0000256" key="1">
    <source>
        <dbReference type="SAM" id="Phobius"/>
    </source>
</evidence>
<reference evidence="3 4" key="1">
    <citation type="submission" date="2015-08" db="EMBL/GenBank/DDBJ databases">
        <title>Draft Genome Sequences of Vibrio parahaemolyticus Strains.</title>
        <authorList>
            <person name="Gonzalez-Escalona N."/>
            <person name="DePaola A."/>
        </authorList>
    </citation>
    <scope>NUCLEOTIDE SEQUENCE [LARGE SCALE GENOMIC DNA]</scope>
    <source>
        <strain evidence="3 4">CFSAN001621</strain>
    </source>
</reference>
<evidence type="ECO:0000313" key="2">
    <source>
        <dbReference type="EMBL" id="ASZ49985.1"/>
    </source>
</evidence>
<accession>A0A249VZN5</accession>
<protein>
    <submittedName>
        <fullName evidence="2">Uncharacterized protein</fullName>
    </submittedName>
</protein>
<dbReference type="EMBL" id="LHQV01000015">
    <property type="protein sequence ID" value="OQJ98758.1"/>
    <property type="molecule type" value="Genomic_DNA"/>
</dbReference>
<keyword evidence="4" id="KW-1185">Reference proteome</keyword>
<evidence type="ECO:0000313" key="3">
    <source>
        <dbReference type="EMBL" id="OQJ98758.1"/>
    </source>
</evidence>
<organism evidence="2">
    <name type="scientific">Vibrio parahaemolyticus</name>
    <dbReference type="NCBI Taxonomy" id="670"/>
    <lineage>
        <taxon>Bacteria</taxon>
        <taxon>Pseudomonadati</taxon>
        <taxon>Pseudomonadota</taxon>
        <taxon>Gammaproteobacteria</taxon>
        <taxon>Vibrionales</taxon>
        <taxon>Vibrionaceae</taxon>
        <taxon>Vibrio</taxon>
    </lineage>
</organism>
<dbReference type="AlphaFoldDB" id="A0A249VZN5"/>
<feature type="transmembrane region" description="Helical" evidence="1">
    <location>
        <begin position="6"/>
        <end position="24"/>
    </location>
</feature>
<sequence>MFWILGLLISLFIMYSDYAHYFYTKRHGKKSKVPRLLSLFITVTIPMLAATEILNELGAGEVAYQVCVIIVSALVGLLVCLSEQYRFKAERD</sequence>
<feature type="transmembrane region" description="Helical" evidence="1">
    <location>
        <begin position="36"/>
        <end position="56"/>
    </location>
</feature>
<reference evidence="2" key="2">
    <citation type="submission" date="2017-09" db="EMBL/GenBank/DDBJ databases">
        <authorList>
            <person name="Ehlers B."/>
            <person name="Leendertz F.H."/>
        </authorList>
    </citation>
    <scope>NUCLEOTIDE SEQUENCE</scope>
    <source>
        <strain evidence="2">MAVP-26</strain>
    </source>
</reference>
<keyword evidence="1" id="KW-0472">Membrane</keyword>
<name>A0A249VZN5_VIBPH</name>
<dbReference type="RefSeq" id="WP_005499102.1">
    <property type="nucleotide sequence ID" value="NZ_CP023247.2"/>
</dbReference>
<dbReference type="Proteomes" id="UP000191946">
    <property type="component" value="Unassembled WGS sequence"/>
</dbReference>
<proteinExistence type="predicted"/>
<feature type="transmembrane region" description="Helical" evidence="1">
    <location>
        <begin position="62"/>
        <end position="81"/>
    </location>
</feature>